<protein>
    <recommendedName>
        <fullName evidence="1">RNase H type-1 domain-containing protein</fullName>
    </recommendedName>
</protein>
<dbReference type="GO" id="GO:0003676">
    <property type="term" value="F:nucleic acid binding"/>
    <property type="evidence" value="ECO:0007669"/>
    <property type="project" value="InterPro"/>
</dbReference>
<dbReference type="PANTHER" id="PTHR47074">
    <property type="entry name" value="BNAC02G40300D PROTEIN"/>
    <property type="match status" value="1"/>
</dbReference>
<accession>A0AAE0B7C4</accession>
<dbReference type="InterPro" id="IPR052929">
    <property type="entry name" value="RNase_H-like_EbsB-rel"/>
</dbReference>
<dbReference type="SUPFAM" id="SSF53098">
    <property type="entry name" value="Ribonuclease H-like"/>
    <property type="match status" value="1"/>
</dbReference>
<dbReference type="Gene3D" id="3.30.420.10">
    <property type="entry name" value="Ribonuclease H-like superfamily/Ribonuclease H"/>
    <property type="match status" value="1"/>
</dbReference>
<dbReference type="InterPro" id="IPR012337">
    <property type="entry name" value="RNaseH-like_sf"/>
</dbReference>
<dbReference type="PANTHER" id="PTHR47074:SF11">
    <property type="entry name" value="REVERSE TRANSCRIPTASE-LIKE PROTEIN"/>
    <property type="match status" value="1"/>
</dbReference>
<dbReference type="Pfam" id="PF13456">
    <property type="entry name" value="RVT_3"/>
    <property type="match status" value="1"/>
</dbReference>
<dbReference type="Proteomes" id="UP001281410">
    <property type="component" value="Unassembled WGS sequence"/>
</dbReference>
<dbReference type="EMBL" id="JANJYJ010000001">
    <property type="protein sequence ID" value="KAK3230700.1"/>
    <property type="molecule type" value="Genomic_DNA"/>
</dbReference>
<reference evidence="2" key="1">
    <citation type="journal article" date="2023" name="Plant J.">
        <title>Genome sequences and population genomics provide insights into the demographic history, inbreeding, and mutation load of two 'living fossil' tree species of Dipteronia.</title>
        <authorList>
            <person name="Feng Y."/>
            <person name="Comes H.P."/>
            <person name="Chen J."/>
            <person name="Zhu S."/>
            <person name="Lu R."/>
            <person name="Zhang X."/>
            <person name="Li P."/>
            <person name="Qiu J."/>
            <person name="Olsen K.M."/>
            <person name="Qiu Y."/>
        </authorList>
    </citation>
    <scope>NUCLEOTIDE SEQUENCE</scope>
    <source>
        <strain evidence="2">NBL</strain>
    </source>
</reference>
<dbReference type="InterPro" id="IPR036397">
    <property type="entry name" value="RNaseH_sf"/>
</dbReference>
<proteinExistence type="predicted"/>
<organism evidence="2 3">
    <name type="scientific">Dipteronia sinensis</name>
    <dbReference type="NCBI Taxonomy" id="43782"/>
    <lineage>
        <taxon>Eukaryota</taxon>
        <taxon>Viridiplantae</taxon>
        <taxon>Streptophyta</taxon>
        <taxon>Embryophyta</taxon>
        <taxon>Tracheophyta</taxon>
        <taxon>Spermatophyta</taxon>
        <taxon>Magnoliopsida</taxon>
        <taxon>eudicotyledons</taxon>
        <taxon>Gunneridae</taxon>
        <taxon>Pentapetalae</taxon>
        <taxon>rosids</taxon>
        <taxon>malvids</taxon>
        <taxon>Sapindales</taxon>
        <taxon>Sapindaceae</taxon>
        <taxon>Hippocastanoideae</taxon>
        <taxon>Acereae</taxon>
        <taxon>Dipteronia</taxon>
    </lineage>
</organism>
<feature type="domain" description="RNase H type-1" evidence="1">
    <location>
        <begin position="145"/>
        <end position="266"/>
    </location>
</feature>
<dbReference type="InterPro" id="IPR002156">
    <property type="entry name" value="RNaseH_domain"/>
</dbReference>
<evidence type="ECO:0000259" key="1">
    <source>
        <dbReference type="Pfam" id="PF13456"/>
    </source>
</evidence>
<evidence type="ECO:0000313" key="2">
    <source>
        <dbReference type="EMBL" id="KAK3230700.1"/>
    </source>
</evidence>
<dbReference type="GO" id="GO:0004523">
    <property type="term" value="F:RNA-DNA hybrid ribonuclease activity"/>
    <property type="evidence" value="ECO:0007669"/>
    <property type="project" value="InterPro"/>
</dbReference>
<gene>
    <name evidence="2" type="ORF">Dsin_002581</name>
</gene>
<keyword evidence="3" id="KW-1185">Reference proteome</keyword>
<dbReference type="AlphaFoldDB" id="A0AAE0B7C4"/>
<sequence length="287" mass="31676">MTAGDRNTKFFHTRASSRRRKNFIQGLFTDDGRFLDTDPTLLGIYASISPLYSSLPTLGSRCGKTLETECHALFWCLEGIKIWRCAQLLDLVMEFQRLSSLDTLKGMFDRLEFQNTYKALSTTFPLPVQVPQGWKAPPLGCLKLNSDSSVRQGRNFIGIRAAIRDDTCMVVATVSKPLPGNFSVELGELLALREGLLLAKRHNLIVKFAEVDASSVASLLNSDVCYLGDALFVIYDIKALCSEVGGCSCQAIPRSSNTLAHTLASLAFSSDVDLFWRDVNPLCLFSG</sequence>
<evidence type="ECO:0000313" key="3">
    <source>
        <dbReference type="Proteomes" id="UP001281410"/>
    </source>
</evidence>
<name>A0AAE0B7C4_9ROSI</name>
<comment type="caution">
    <text evidence="2">The sequence shown here is derived from an EMBL/GenBank/DDBJ whole genome shotgun (WGS) entry which is preliminary data.</text>
</comment>